<dbReference type="Pfam" id="PF12776">
    <property type="entry name" value="Myb_DNA-bind_3"/>
    <property type="match status" value="1"/>
</dbReference>
<dbReference type="OrthoDB" id="618098at2759"/>
<proteinExistence type="predicted"/>
<reference evidence="2 3" key="1">
    <citation type="journal article" date="2018" name="Mol. Plant">
        <title>The genome of Artemisia annua provides insight into the evolution of Asteraceae family and artemisinin biosynthesis.</title>
        <authorList>
            <person name="Shen Q."/>
            <person name="Zhang L."/>
            <person name="Liao Z."/>
            <person name="Wang S."/>
            <person name="Yan T."/>
            <person name="Shi P."/>
            <person name="Liu M."/>
            <person name="Fu X."/>
            <person name="Pan Q."/>
            <person name="Wang Y."/>
            <person name="Lv Z."/>
            <person name="Lu X."/>
            <person name="Zhang F."/>
            <person name="Jiang W."/>
            <person name="Ma Y."/>
            <person name="Chen M."/>
            <person name="Hao X."/>
            <person name="Li L."/>
            <person name="Tang Y."/>
            <person name="Lv G."/>
            <person name="Zhou Y."/>
            <person name="Sun X."/>
            <person name="Brodelius P.E."/>
            <person name="Rose J.K.C."/>
            <person name="Tang K."/>
        </authorList>
    </citation>
    <scope>NUCLEOTIDE SEQUENCE [LARGE SCALE GENOMIC DNA]</scope>
    <source>
        <strain evidence="3">cv. Huhao1</strain>
        <tissue evidence="2">Leaf</tissue>
    </source>
</reference>
<gene>
    <name evidence="2" type="ORF">CTI12_AA391060</name>
</gene>
<keyword evidence="3" id="KW-1185">Reference proteome</keyword>
<feature type="domain" description="Myb/SANT-like" evidence="1">
    <location>
        <begin position="12"/>
        <end position="107"/>
    </location>
</feature>
<dbReference type="InterPro" id="IPR024752">
    <property type="entry name" value="Myb/SANT-like_dom"/>
</dbReference>
<dbReference type="PANTHER" id="PTHR46250">
    <property type="entry name" value="MYB/SANT-LIKE DNA-BINDING DOMAIN PROTEIN-RELATED"/>
    <property type="match status" value="1"/>
</dbReference>
<accession>A0A2U1MCP7</accession>
<dbReference type="PANTHER" id="PTHR46250:SF17">
    <property type="entry name" value="MYB_SANT-LIKE DOMAIN-CONTAINING PROTEIN"/>
    <property type="match status" value="1"/>
</dbReference>
<dbReference type="Proteomes" id="UP000245207">
    <property type="component" value="Unassembled WGS sequence"/>
</dbReference>
<evidence type="ECO:0000259" key="1">
    <source>
        <dbReference type="Pfam" id="PF12776"/>
    </source>
</evidence>
<comment type="caution">
    <text evidence="2">The sequence shown here is derived from an EMBL/GenBank/DDBJ whole genome shotgun (WGS) entry which is preliminary data.</text>
</comment>
<name>A0A2U1MCP7_ARTAN</name>
<dbReference type="AlphaFoldDB" id="A0A2U1MCP7"/>
<protein>
    <submittedName>
        <fullName evidence="2">Myb/SANT-like domain, Harbinger transposase-derived nuclease domain protein</fullName>
    </submittedName>
</protein>
<organism evidence="2 3">
    <name type="scientific">Artemisia annua</name>
    <name type="common">Sweet wormwood</name>
    <dbReference type="NCBI Taxonomy" id="35608"/>
    <lineage>
        <taxon>Eukaryota</taxon>
        <taxon>Viridiplantae</taxon>
        <taxon>Streptophyta</taxon>
        <taxon>Embryophyta</taxon>
        <taxon>Tracheophyta</taxon>
        <taxon>Spermatophyta</taxon>
        <taxon>Magnoliopsida</taxon>
        <taxon>eudicotyledons</taxon>
        <taxon>Gunneridae</taxon>
        <taxon>Pentapetalae</taxon>
        <taxon>asterids</taxon>
        <taxon>campanulids</taxon>
        <taxon>Asterales</taxon>
        <taxon>Asteraceae</taxon>
        <taxon>Asteroideae</taxon>
        <taxon>Anthemideae</taxon>
        <taxon>Artemisiinae</taxon>
        <taxon>Artemisia</taxon>
    </lineage>
</organism>
<evidence type="ECO:0000313" key="2">
    <source>
        <dbReference type="EMBL" id="PWA59043.1"/>
    </source>
</evidence>
<evidence type="ECO:0000313" key="3">
    <source>
        <dbReference type="Proteomes" id="UP000245207"/>
    </source>
</evidence>
<dbReference type="EMBL" id="PKPP01005734">
    <property type="protein sequence ID" value="PWA59043.1"/>
    <property type="molecule type" value="Genomic_DNA"/>
</dbReference>
<dbReference type="STRING" id="35608.A0A2U1MCP7"/>
<sequence length="291" mass="32869">MGGHLGTTSGNDNEDEKLIEALLHMVNTGHYKADNGFKSRYLQILETALKESLPNSGILGKPHIESRIRTMKKDWQAVYDMLHSSGFGYDEENNCATIDAPGVWDSYILTHPRAAKLKDQKLANYPELSLIFGKDRAQGIKSKLVTEMEDEVNIEEHEQNSNDAFDEEMEVSHNARTNMSGVGEISSVRSRKRKSMGSVASLAEVVSEAAKLLGDRIKDSSTELSEGIKLEVGLQNKTNLITYEIQKIESLTKVEKFRAIRKIKSEPDSVLTFWDLKEDEREEWVRFMLSE</sequence>